<proteinExistence type="predicted"/>
<keyword evidence="1" id="KW-0472">Membrane</keyword>
<name>A0A6G3R479_9ACTN</name>
<evidence type="ECO:0000256" key="1">
    <source>
        <dbReference type="SAM" id="Phobius"/>
    </source>
</evidence>
<dbReference type="AlphaFoldDB" id="A0A6G3R479"/>
<evidence type="ECO:0000313" key="2">
    <source>
        <dbReference type="EMBL" id="NEA90230.1"/>
    </source>
</evidence>
<feature type="transmembrane region" description="Helical" evidence="1">
    <location>
        <begin position="36"/>
        <end position="55"/>
    </location>
</feature>
<reference evidence="2" key="1">
    <citation type="submission" date="2020-01" db="EMBL/GenBank/DDBJ databases">
        <title>Insect and environment-associated Actinomycetes.</title>
        <authorList>
            <person name="Currrie C."/>
            <person name="Chevrette M."/>
            <person name="Carlson C."/>
            <person name="Stubbendieck R."/>
            <person name="Wendt-Pienkowski E."/>
        </authorList>
    </citation>
    <scope>NUCLEOTIDE SEQUENCE</scope>
    <source>
        <strain evidence="2">SID14436</strain>
    </source>
</reference>
<gene>
    <name evidence="2" type="ORF">G3I53_30370</name>
</gene>
<keyword evidence="1" id="KW-0812">Transmembrane</keyword>
<protein>
    <submittedName>
        <fullName evidence="2">Uncharacterized protein</fullName>
    </submittedName>
</protein>
<keyword evidence="1" id="KW-1133">Transmembrane helix</keyword>
<accession>A0A6G3R479</accession>
<feature type="transmembrane region" description="Helical" evidence="1">
    <location>
        <begin position="12"/>
        <end position="30"/>
    </location>
</feature>
<comment type="caution">
    <text evidence="2">The sequence shown here is derived from an EMBL/GenBank/DDBJ whole genome shotgun (WGS) entry which is preliminary data.</text>
</comment>
<dbReference type="RefSeq" id="WP_164333628.1">
    <property type="nucleotide sequence ID" value="NZ_JAAGMD010000833.1"/>
</dbReference>
<organism evidence="2">
    <name type="scientific">Streptomyces sp. SID14436</name>
    <dbReference type="NCBI Taxonomy" id="2706070"/>
    <lineage>
        <taxon>Bacteria</taxon>
        <taxon>Bacillati</taxon>
        <taxon>Actinomycetota</taxon>
        <taxon>Actinomycetes</taxon>
        <taxon>Kitasatosporales</taxon>
        <taxon>Streptomycetaceae</taxon>
        <taxon>Streptomyces</taxon>
    </lineage>
</organism>
<dbReference type="EMBL" id="JAAGMD010000833">
    <property type="protein sequence ID" value="NEA90230.1"/>
    <property type="molecule type" value="Genomic_DNA"/>
</dbReference>
<sequence length="62" mass="6655">MSDTNRPNNTVLYAALIAILCGAEVAVITSDMGNTVRYGLGAVLLLALVACVFQLSRTRRTR</sequence>